<feature type="region of interest" description="Disordered" evidence="1">
    <location>
        <begin position="795"/>
        <end position="818"/>
    </location>
</feature>
<feature type="region of interest" description="Disordered" evidence="1">
    <location>
        <begin position="656"/>
        <end position="680"/>
    </location>
</feature>
<protein>
    <submittedName>
        <fullName evidence="3">Formylglycine-generating enzyme family protein</fullName>
    </submittedName>
</protein>
<dbReference type="InterPro" id="IPR051043">
    <property type="entry name" value="Sulfatase_Mod_Factor_Kinase"/>
</dbReference>
<dbReference type="SUPFAM" id="SSF56436">
    <property type="entry name" value="C-type lectin-like"/>
    <property type="match status" value="1"/>
</dbReference>
<keyword evidence="4" id="KW-1185">Reference proteome</keyword>
<dbReference type="RefSeq" id="WP_259507276.1">
    <property type="nucleotide sequence ID" value="NZ_JANLCM010000001.1"/>
</dbReference>
<dbReference type="Gene3D" id="3.90.1580.10">
    <property type="entry name" value="paralog of FGE (formylglycine-generating enzyme)"/>
    <property type="match status" value="1"/>
</dbReference>
<reference evidence="3" key="1">
    <citation type="submission" date="2022-08" db="EMBL/GenBank/DDBJ databases">
        <authorList>
            <person name="Deng Y."/>
            <person name="Han X.-F."/>
            <person name="Zhang Y.-Q."/>
        </authorList>
    </citation>
    <scope>NUCLEOTIDE SEQUENCE</scope>
    <source>
        <strain evidence="3">CPCC 205763</strain>
    </source>
</reference>
<evidence type="ECO:0000256" key="1">
    <source>
        <dbReference type="SAM" id="MobiDB-lite"/>
    </source>
</evidence>
<feature type="domain" description="Sulfatase-modifying factor enzyme-like" evidence="2">
    <location>
        <begin position="605"/>
        <end position="736"/>
    </location>
</feature>
<comment type="caution">
    <text evidence="3">The sequence shown here is derived from an EMBL/GenBank/DDBJ whole genome shotgun (WGS) entry which is preliminary data.</text>
</comment>
<feature type="compositionally biased region" description="Basic and acidic residues" evidence="1">
    <location>
        <begin position="795"/>
        <end position="808"/>
    </location>
</feature>
<feature type="compositionally biased region" description="Acidic residues" evidence="1">
    <location>
        <begin position="809"/>
        <end position="818"/>
    </location>
</feature>
<dbReference type="Proteomes" id="UP001165584">
    <property type="component" value="Unassembled WGS sequence"/>
</dbReference>
<dbReference type="PANTHER" id="PTHR23150">
    <property type="entry name" value="SULFATASE MODIFYING FACTOR 1, 2"/>
    <property type="match status" value="1"/>
</dbReference>
<sequence length="818" mass="88169">MSGAAVHGAAAATGANSAIVGDARTAADTVVDIDEENTNELNPLVPRPIDLPTVLPAGGELAPDIGDVAKIFAAPDDPADWPAWRADLARWRDAARARLAYDGSLYERPSTRWTRSASSVALVWLWDERLFDRAAHRFDVDGFLARTADHGSFDGVVLWHAYPVIGIDDRNQFDFYREVPGLGELVAEFQGRGIRVFIDYNPWDTGTRRAPHDDATELALIVGELGVDGVFLDTMKEGDSRLIDSLLNATPPQVLEGESRVPNHRIVDHQLSWAQWFADSEAPGVMRTHWFERRHMMHSTRRWNRDHSAELQSAHMNGTGVLVWDTVFGVWVGWNERDKSTLRRMLRVQRALSSVLVEGEWMPLADASADALAARVYVSRFELGALTLWTAVNRSDSDYTGPLLDPDALSADSSEALSAGVLQTSSQPGASGAEDAATFGEVRGFGLFDVTAGRQIGGQAVVGSAEASWLPGTVAPVTVPARGIAAVLRVRGEQPEWLAGLLAEAAADAPSADSTFPARVAARRIPAPSAGEPSETAIVGATDSSGSPIAATIAISDLPAQAGVVPVAAGERELTMTFRRRETGTYQGAPYVEEWKPLPPRLHDARSEQHRVTLGAVAVAAREVTNAEFEAFLAATGYQPAVANRFLLGWSHSASTADDTEPVTASGVAERSRLAPPLGEADRPVTSIDLTDARAYAAWAGARLPTEFEWQVAATDARFGRAHPLVWNWTESEHDDGVTRFVMLKGGSEHESLGSDWYTDGGPREPSFSLKYVLAGLGLDRSPSIGFRLAWDLDARDGLSDDPSRDPGDDTSDGGDAR</sequence>
<dbReference type="InterPro" id="IPR042095">
    <property type="entry name" value="SUMF_sf"/>
</dbReference>
<accession>A0ABT2GTZ8</accession>
<proteinExistence type="predicted"/>
<dbReference type="EMBL" id="JANLCM010000001">
    <property type="protein sequence ID" value="MCS5718414.1"/>
    <property type="molecule type" value="Genomic_DNA"/>
</dbReference>
<dbReference type="InterPro" id="IPR016187">
    <property type="entry name" value="CTDL_fold"/>
</dbReference>
<gene>
    <name evidence="3" type="ORF">N1027_09720</name>
</gene>
<evidence type="ECO:0000259" key="2">
    <source>
        <dbReference type="Pfam" id="PF03781"/>
    </source>
</evidence>
<organism evidence="3 4">
    <name type="scientific">Herbiconiux aconitum</name>
    <dbReference type="NCBI Taxonomy" id="2970913"/>
    <lineage>
        <taxon>Bacteria</taxon>
        <taxon>Bacillati</taxon>
        <taxon>Actinomycetota</taxon>
        <taxon>Actinomycetes</taxon>
        <taxon>Micrococcales</taxon>
        <taxon>Microbacteriaceae</taxon>
        <taxon>Herbiconiux</taxon>
    </lineage>
</organism>
<dbReference type="PANTHER" id="PTHR23150:SF19">
    <property type="entry name" value="FORMYLGLYCINE-GENERATING ENZYME"/>
    <property type="match status" value="1"/>
</dbReference>
<name>A0ABT2GTZ8_9MICO</name>
<dbReference type="Pfam" id="PF03781">
    <property type="entry name" value="FGE-sulfatase"/>
    <property type="match status" value="1"/>
</dbReference>
<dbReference type="InterPro" id="IPR005532">
    <property type="entry name" value="SUMF_dom"/>
</dbReference>
<evidence type="ECO:0000313" key="3">
    <source>
        <dbReference type="EMBL" id="MCS5718414.1"/>
    </source>
</evidence>
<evidence type="ECO:0000313" key="4">
    <source>
        <dbReference type="Proteomes" id="UP001165584"/>
    </source>
</evidence>